<protein>
    <recommendedName>
        <fullName evidence="11">Glutathione hydrolase proenzyme</fullName>
        <ecNumber evidence="11">2.3.2.2</ecNumber>
        <ecNumber evidence="11">3.4.19.13</ecNumber>
    </recommendedName>
    <component>
        <recommendedName>
            <fullName evidence="11">Glutathione hydrolase large chain</fullName>
        </recommendedName>
    </component>
    <component>
        <recommendedName>
            <fullName evidence="11">Glutathione hydrolase small chain</fullName>
        </recommendedName>
    </component>
</protein>
<feature type="active site" description="Nucleophile" evidence="9">
    <location>
        <position position="415"/>
    </location>
</feature>
<dbReference type="InterPro" id="IPR043137">
    <property type="entry name" value="GGT_ssub_C"/>
</dbReference>
<comment type="catalytic activity">
    <reaction evidence="1 11">
        <text>an S-substituted glutathione + H2O = an S-substituted L-cysteinylglycine + L-glutamate</text>
        <dbReference type="Rhea" id="RHEA:59468"/>
        <dbReference type="ChEBI" id="CHEBI:15377"/>
        <dbReference type="ChEBI" id="CHEBI:29985"/>
        <dbReference type="ChEBI" id="CHEBI:90779"/>
        <dbReference type="ChEBI" id="CHEBI:143103"/>
        <dbReference type="EC" id="3.4.19.13"/>
    </reaction>
</comment>
<evidence type="ECO:0000313" key="15">
    <source>
        <dbReference type="Proteomes" id="UP000186110"/>
    </source>
</evidence>
<evidence type="ECO:0000256" key="1">
    <source>
        <dbReference type="ARBA" id="ARBA00001049"/>
    </source>
</evidence>
<dbReference type="Proteomes" id="UP000186110">
    <property type="component" value="Chromosome"/>
</dbReference>
<dbReference type="InterPro" id="IPR029055">
    <property type="entry name" value="Ntn_hydrolases_N"/>
</dbReference>
<accession>A0A1P8KBG3</accession>
<evidence type="ECO:0000256" key="7">
    <source>
        <dbReference type="ARBA" id="ARBA00023315"/>
    </source>
</evidence>
<feature type="chain" id="PRO_5010264448" description="Glutathione hydrolase proenzyme" evidence="13">
    <location>
        <begin position="24"/>
        <end position="604"/>
    </location>
</feature>
<reference evidence="14 15" key="1">
    <citation type="submission" date="2017-01" db="EMBL/GenBank/DDBJ databases">
        <authorList>
            <person name="Mah S.A."/>
            <person name="Swanson W.J."/>
            <person name="Moy G.W."/>
            <person name="Vacquier V.D."/>
        </authorList>
    </citation>
    <scope>NUCLEOTIDE SEQUENCE [LARGE SCALE GENOMIC DNA]</scope>
    <source>
        <strain evidence="14 15">DSM 22694</strain>
    </source>
</reference>
<dbReference type="STRING" id="1484693.RS694_12870"/>
<keyword evidence="6 11" id="KW-0865">Zymogen</keyword>
<dbReference type="InterPro" id="IPR000101">
    <property type="entry name" value="GGT_peptidase"/>
</dbReference>
<keyword evidence="5 11" id="KW-0378">Hydrolase</keyword>
<dbReference type="SUPFAM" id="SSF56235">
    <property type="entry name" value="N-terminal nucleophile aminohydrolases (Ntn hydrolases)"/>
    <property type="match status" value="1"/>
</dbReference>
<evidence type="ECO:0000256" key="5">
    <source>
        <dbReference type="ARBA" id="ARBA00022801"/>
    </source>
</evidence>
<dbReference type="eggNOG" id="COG0405">
    <property type="taxonomic scope" value="Bacteria"/>
</dbReference>
<evidence type="ECO:0000256" key="13">
    <source>
        <dbReference type="SAM" id="SignalP"/>
    </source>
</evidence>
<dbReference type="PROSITE" id="PS51257">
    <property type="entry name" value="PROKAR_LIPOPROTEIN"/>
    <property type="match status" value="1"/>
</dbReference>
<evidence type="ECO:0000256" key="9">
    <source>
        <dbReference type="PIRSR" id="PIRSR600101-1"/>
    </source>
</evidence>
<evidence type="ECO:0000256" key="3">
    <source>
        <dbReference type="ARBA" id="ARBA00009381"/>
    </source>
</evidence>
<gene>
    <name evidence="14" type="ORF">RS694_12870</name>
</gene>
<dbReference type="GO" id="GO:0036374">
    <property type="term" value="F:glutathione hydrolase activity"/>
    <property type="evidence" value="ECO:0007669"/>
    <property type="project" value="UniProtKB-UniRule"/>
</dbReference>
<dbReference type="PANTHER" id="PTHR43199">
    <property type="entry name" value="GLUTATHIONE HYDROLASE"/>
    <property type="match status" value="1"/>
</dbReference>
<sequence>MRRTSISLLLAATLAGCASAPNALQYAVPAQPEGASGITAKPGWATRTYAVAAANPLATDAGQQVLRAGGSAVDAAIAVQMVLALVEPQSSGLGGGAFLLHFDGQRTQAFDGRETAPAQATPQLFLDASGQPMKFSEAVVGGRSVGVPGAVAMLALAHRQHGRLPWAQLFTPATTLATQGFAVSPRMATLLESEQALKKDPVAAAYFYDAAGKPWPAGHVLRNPELAAVLQRIANEGPSALLQGDVARTIAAKVQGHATNPGTLSTQDLAAYQPRVREPLCFDYRVQTRDYRICGMPPPSSGAIAIGQILGLLNNTPAASLPLAQGLPTEHWLHLYTEASRLAFADRAQYVADPAFVAAPGGSWQSMLAPGYLAARAKAMDTSLTGKAMKDVPPGQPGAVRVSYAPMPDQLEYGTSHISVVDAYGNALAMTTTIEDAWGSRQMVNRGVGLSGGFLLNNQLTDFSFSPTGADGKPVANRVEPGKRPRSSMAPTLVFDKATGQLVLSGGSPGGALIIHFTAKTLYGVLHWGLNTQQAIDLPNFASLGGPMLLEEKRFDAATVQALQARGHTVVKTALPSGLQAIQRTTTGWFGGADPRREGVVLGD</sequence>
<evidence type="ECO:0000256" key="12">
    <source>
        <dbReference type="SAM" id="MobiDB-lite"/>
    </source>
</evidence>
<comment type="similarity">
    <text evidence="3 11">Belongs to the gamma-glutamyltransferase family.</text>
</comment>
<dbReference type="GO" id="GO:0006750">
    <property type="term" value="P:glutathione biosynthetic process"/>
    <property type="evidence" value="ECO:0007669"/>
    <property type="project" value="UniProtKB-KW"/>
</dbReference>
<dbReference type="PANTHER" id="PTHR43199:SF1">
    <property type="entry name" value="GLUTATHIONE HYDROLASE PROENZYME"/>
    <property type="match status" value="1"/>
</dbReference>
<comment type="pathway">
    <text evidence="11">Sulfur metabolism; glutathione metabolism.</text>
</comment>
<evidence type="ECO:0000256" key="8">
    <source>
        <dbReference type="ARBA" id="ARBA00047417"/>
    </source>
</evidence>
<dbReference type="EMBL" id="CP019239">
    <property type="protein sequence ID" value="APW43331.1"/>
    <property type="molecule type" value="Genomic_DNA"/>
</dbReference>
<evidence type="ECO:0000256" key="2">
    <source>
        <dbReference type="ARBA" id="ARBA00001089"/>
    </source>
</evidence>
<keyword evidence="4 11" id="KW-0808">Transferase</keyword>
<comment type="catalytic activity">
    <reaction evidence="8 11">
        <text>an N-terminal (5-L-glutamyl)-[peptide] + an alpha-amino acid = 5-L-glutamyl amino acid + an N-terminal L-alpha-aminoacyl-[peptide]</text>
        <dbReference type="Rhea" id="RHEA:23904"/>
        <dbReference type="Rhea" id="RHEA-COMP:9780"/>
        <dbReference type="Rhea" id="RHEA-COMP:9795"/>
        <dbReference type="ChEBI" id="CHEBI:77644"/>
        <dbReference type="ChEBI" id="CHEBI:78597"/>
        <dbReference type="ChEBI" id="CHEBI:78599"/>
        <dbReference type="ChEBI" id="CHEBI:78608"/>
        <dbReference type="EC" id="2.3.2.2"/>
    </reaction>
</comment>
<dbReference type="Gene3D" id="3.60.20.40">
    <property type="match status" value="1"/>
</dbReference>
<dbReference type="UniPathway" id="UPA00204"/>
<dbReference type="GO" id="GO:0103068">
    <property type="term" value="F:leukotriene C4 gamma-glutamyl transferase activity"/>
    <property type="evidence" value="ECO:0007669"/>
    <property type="project" value="UniProtKB-EC"/>
</dbReference>
<dbReference type="NCBIfam" id="TIGR00066">
    <property type="entry name" value="g_glut_trans"/>
    <property type="match status" value="1"/>
</dbReference>
<feature type="binding site" evidence="10">
    <location>
        <position position="462"/>
    </location>
    <ligand>
        <name>L-glutamate</name>
        <dbReference type="ChEBI" id="CHEBI:29985"/>
    </ligand>
</feature>
<dbReference type="Gene3D" id="1.10.246.130">
    <property type="match status" value="1"/>
</dbReference>
<comment type="PTM">
    <text evidence="11">Cleaved by autocatalysis into a large and a small subunit.</text>
</comment>
<dbReference type="KEGG" id="rsb:RS694_12870"/>
<keyword evidence="15" id="KW-1185">Reference proteome</keyword>
<keyword evidence="13" id="KW-0732">Signal</keyword>
<name>A0A1P8KBG3_9BURK</name>
<comment type="subunit">
    <text evidence="11">This enzyme consists of two polypeptide chains, which are synthesized in precursor form from a single polypeptide.</text>
</comment>
<dbReference type="PRINTS" id="PR01210">
    <property type="entry name" value="GGTRANSPTASE"/>
</dbReference>
<dbReference type="RefSeq" id="WP_029707263.1">
    <property type="nucleotide sequence ID" value="NZ_CP019239.1"/>
</dbReference>
<feature type="region of interest" description="Disordered" evidence="12">
    <location>
        <begin position="467"/>
        <end position="489"/>
    </location>
</feature>
<feature type="signal peptide" evidence="13">
    <location>
        <begin position="1"/>
        <end position="23"/>
    </location>
</feature>
<feature type="binding site" evidence="10">
    <location>
        <position position="511"/>
    </location>
    <ligand>
        <name>L-glutamate</name>
        <dbReference type="ChEBI" id="CHEBI:29985"/>
    </ligand>
</feature>
<dbReference type="InterPro" id="IPR043138">
    <property type="entry name" value="GGT_lsub"/>
</dbReference>
<dbReference type="InterPro" id="IPR051792">
    <property type="entry name" value="GGT_bact"/>
</dbReference>
<dbReference type="Pfam" id="PF01019">
    <property type="entry name" value="G_glu_transpept"/>
    <property type="match status" value="1"/>
</dbReference>
<keyword evidence="7 11" id="KW-0012">Acyltransferase</keyword>
<keyword evidence="11" id="KW-0317">Glutathione biosynthesis</keyword>
<feature type="binding site" evidence="10">
    <location>
        <begin position="487"/>
        <end position="488"/>
    </location>
    <ligand>
        <name>L-glutamate</name>
        <dbReference type="ChEBI" id="CHEBI:29985"/>
    </ligand>
</feature>
<dbReference type="EC" id="2.3.2.2" evidence="11"/>
<evidence type="ECO:0000256" key="4">
    <source>
        <dbReference type="ARBA" id="ARBA00022679"/>
    </source>
</evidence>
<organism evidence="14 15">
    <name type="scientific">Rhodoferax saidenbachensis</name>
    <dbReference type="NCBI Taxonomy" id="1484693"/>
    <lineage>
        <taxon>Bacteria</taxon>
        <taxon>Pseudomonadati</taxon>
        <taxon>Pseudomonadota</taxon>
        <taxon>Betaproteobacteria</taxon>
        <taxon>Burkholderiales</taxon>
        <taxon>Comamonadaceae</taxon>
        <taxon>Rhodoferax</taxon>
    </lineage>
</organism>
<proteinExistence type="inferred from homology"/>
<comment type="catalytic activity">
    <reaction evidence="2 11">
        <text>glutathione + H2O = L-cysteinylglycine + L-glutamate</text>
        <dbReference type="Rhea" id="RHEA:28807"/>
        <dbReference type="ChEBI" id="CHEBI:15377"/>
        <dbReference type="ChEBI" id="CHEBI:29985"/>
        <dbReference type="ChEBI" id="CHEBI:57925"/>
        <dbReference type="ChEBI" id="CHEBI:61694"/>
        <dbReference type="EC" id="3.4.19.13"/>
    </reaction>
</comment>
<evidence type="ECO:0000256" key="10">
    <source>
        <dbReference type="PIRSR" id="PIRSR600101-2"/>
    </source>
</evidence>
<evidence type="ECO:0000313" key="14">
    <source>
        <dbReference type="EMBL" id="APW43331.1"/>
    </source>
</evidence>
<dbReference type="EC" id="3.4.19.13" evidence="11"/>
<evidence type="ECO:0000256" key="11">
    <source>
        <dbReference type="RuleBase" id="RU368036"/>
    </source>
</evidence>
<dbReference type="GO" id="GO:0006751">
    <property type="term" value="P:glutathione catabolic process"/>
    <property type="evidence" value="ECO:0007669"/>
    <property type="project" value="UniProtKB-UniRule"/>
</dbReference>
<dbReference type="AlphaFoldDB" id="A0A1P8KBG3"/>
<evidence type="ECO:0000256" key="6">
    <source>
        <dbReference type="ARBA" id="ARBA00023145"/>
    </source>
</evidence>
<feature type="binding site" evidence="10">
    <location>
        <position position="113"/>
    </location>
    <ligand>
        <name>L-glutamate</name>
        <dbReference type="ChEBI" id="CHEBI:29985"/>
    </ligand>
</feature>